<keyword evidence="3 6" id="KW-0133">Cell shape</keyword>
<dbReference type="OrthoDB" id="3176960at2"/>
<dbReference type="InterPro" id="IPR022029">
    <property type="entry name" value="YoaR-like_PG-bd"/>
</dbReference>
<feature type="active site" description="Nucleophile" evidence="6">
    <location>
        <position position="430"/>
    </location>
</feature>
<evidence type="ECO:0000256" key="2">
    <source>
        <dbReference type="ARBA" id="ARBA00022679"/>
    </source>
</evidence>
<evidence type="ECO:0000313" key="8">
    <source>
        <dbReference type="EMBL" id="ANK61335.1"/>
    </source>
</evidence>
<dbReference type="UniPathway" id="UPA00219"/>
<reference evidence="8 9" key="1">
    <citation type="submission" date="2016-03" db="EMBL/GenBank/DDBJ databases">
        <title>Pediococcus and Lactobacillus from brewery environment - whole genome sequencing and assembly.</title>
        <authorList>
            <person name="Behr J."/>
            <person name="Geissler A.J."/>
            <person name="Vogel R.F."/>
        </authorList>
    </citation>
    <scope>NUCLEOTIDE SEQUENCE [LARGE SCALE GENOMIC DNA]</scope>
    <source>
        <strain evidence="8 9">TMW 1.1989</strain>
    </source>
</reference>
<dbReference type="Pfam" id="PF12229">
    <property type="entry name" value="PG_binding_4"/>
    <property type="match status" value="1"/>
</dbReference>
<dbReference type="GO" id="GO:0071555">
    <property type="term" value="P:cell wall organization"/>
    <property type="evidence" value="ECO:0007669"/>
    <property type="project" value="UniProtKB-UniRule"/>
</dbReference>
<dbReference type="GeneID" id="42980682"/>
<gene>
    <name evidence="8" type="ORF">AYR53_00335</name>
</gene>
<keyword evidence="5 6" id="KW-0961">Cell wall biogenesis/degradation</keyword>
<evidence type="ECO:0000256" key="6">
    <source>
        <dbReference type="PROSITE-ProRule" id="PRU01373"/>
    </source>
</evidence>
<dbReference type="SUPFAM" id="SSF141523">
    <property type="entry name" value="L,D-transpeptidase catalytic domain-like"/>
    <property type="match status" value="1"/>
</dbReference>
<dbReference type="Proteomes" id="UP000078582">
    <property type="component" value="Chromosome"/>
</dbReference>
<dbReference type="EMBL" id="CP014873">
    <property type="protein sequence ID" value="ANK61335.1"/>
    <property type="molecule type" value="Genomic_DNA"/>
</dbReference>
<evidence type="ECO:0000256" key="3">
    <source>
        <dbReference type="ARBA" id="ARBA00022960"/>
    </source>
</evidence>
<dbReference type="GO" id="GO:0005576">
    <property type="term" value="C:extracellular region"/>
    <property type="evidence" value="ECO:0007669"/>
    <property type="project" value="TreeGrafter"/>
</dbReference>
<dbReference type="GO" id="GO:0016740">
    <property type="term" value="F:transferase activity"/>
    <property type="evidence" value="ECO:0007669"/>
    <property type="project" value="UniProtKB-KW"/>
</dbReference>
<name>A0A192GZ22_9LACO</name>
<dbReference type="GO" id="GO:0008360">
    <property type="term" value="P:regulation of cell shape"/>
    <property type="evidence" value="ECO:0007669"/>
    <property type="project" value="UniProtKB-UniRule"/>
</dbReference>
<dbReference type="SUPFAM" id="SSF143985">
    <property type="entry name" value="L,D-transpeptidase pre-catalytic domain-like"/>
    <property type="match status" value="1"/>
</dbReference>
<dbReference type="KEGG" id="lbt:AYR52_01155"/>
<evidence type="ECO:0000256" key="1">
    <source>
        <dbReference type="ARBA" id="ARBA00004752"/>
    </source>
</evidence>
<dbReference type="GO" id="GO:0071972">
    <property type="term" value="F:peptidoglycan L,D-transpeptidase activity"/>
    <property type="evidence" value="ECO:0007669"/>
    <property type="project" value="TreeGrafter"/>
</dbReference>
<dbReference type="PROSITE" id="PS52029">
    <property type="entry name" value="LD_TPASE"/>
    <property type="match status" value="1"/>
</dbReference>
<dbReference type="CDD" id="cd16913">
    <property type="entry name" value="YkuD_like"/>
    <property type="match status" value="1"/>
</dbReference>
<dbReference type="PANTHER" id="PTHR30582">
    <property type="entry name" value="L,D-TRANSPEPTIDASE"/>
    <property type="match status" value="1"/>
</dbReference>
<feature type="domain" description="L,D-TPase catalytic" evidence="7">
    <location>
        <begin position="331"/>
        <end position="454"/>
    </location>
</feature>
<dbReference type="Gene3D" id="3.10.20.800">
    <property type="match status" value="1"/>
</dbReference>
<dbReference type="InterPro" id="IPR038063">
    <property type="entry name" value="Transpep_catalytic_dom"/>
</dbReference>
<dbReference type="STRING" id="375175.AYR53_00335"/>
<evidence type="ECO:0000313" key="9">
    <source>
        <dbReference type="Proteomes" id="UP000078582"/>
    </source>
</evidence>
<dbReference type="PANTHER" id="PTHR30582:SF33">
    <property type="entry name" value="EXPORTED PROTEIN"/>
    <property type="match status" value="1"/>
</dbReference>
<keyword evidence="4 6" id="KW-0573">Peptidoglycan synthesis</keyword>
<accession>A0A192GZ22</accession>
<proteinExistence type="predicted"/>
<feature type="active site" description="Proton donor/acceptor" evidence="6">
    <location>
        <position position="409"/>
    </location>
</feature>
<dbReference type="InterPro" id="IPR038054">
    <property type="entry name" value="LD_TPept-like_central_sf"/>
</dbReference>
<keyword evidence="2" id="KW-0808">Transferase</keyword>
<keyword evidence="9" id="KW-1185">Reference proteome</keyword>
<dbReference type="InterPro" id="IPR050979">
    <property type="entry name" value="LD-transpeptidase"/>
</dbReference>
<dbReference type="RefSeq" id="WP_068222727.1">
    <property type="nucleotide sequence ID" value="NZ_CP014623.1"/>
</dbReference>
<dbReference type="Pfam" id="PF03734">
    <property type="entry name" value="YkuD"/>
    <property type="match status" value="1"/>
</dbReference>
<evidence type="ECO:0000259" key="7">
    <source>
        <dbReference type="PROSITE" id="PS52029"/>
    </source>
</evidence>
<dbReference type="InterPro" id="IPR005490">
    <property type="entry name" value="LD_TPept_cat_dom"/>
</dbReference>
<evidence type="ECO:0000256" key="5">
    <source>
        <dbReference type="ARBA" id="ARBA00023316"/>
    </source>
</evidence>
<dbReference type="AlphaFoldDB" id="A0A192GZ22"/>
<evidence type="ECO:0000256" key="4">
    <source>
        <dbReference type="ARBA" id="ARBA00022984"/>
    </source>
</evidence>
<protein>
    <recommendedName>
        <fullName evidence="7">L,D-TPase catalytic domain-containing protein</fullName>
    </recommendedName>
</protein>
<comment type="pathway">
    <text evidence="1 6">Cell wall biogenesis; peptidoglycan biosynthesis.</text>
</comment>
<sequence>MKNRNRILAVSLVVVILLGIYIVKGMQYRNTFLPRTSVAGLSIGGKTTTQANTALKEHFHNQSFTFMDGTKKVGSFKGKDAGVTPNFKDSLTTLQASQNPWLWPLHLLTGGNVSADQSLDLNNQTFNQFFNTTNEQLNKGRKASQDATVAKRSNGFVVTKAVYGNQLDSAKLKTSIKTSLTSGNTTVQLKNDYSKPTVTGSATQLKTAKAKLEKIHAEKITYKINGKTLQVPAATIYDWETYNNGKIAVDTAKVKQYVVGLNNRYATYNKSIEFNSTKQGKVKVPAGNYGWSIKTSSESAALASEVLKEKDFTREPVTVGIGYGKDGIGNTYVEVDKSAQHMWVYKNGKSVLDTDVVTGKPGQDTPSGVYFVWNKQRNTKLTGKNDNGSAYSSAVSYWMPVDYTGVGIHDASWQPTFGGDWYKTHGSHGCVNTPPTTMAKVYADVALDTPVIIF</sequence>
<dbReference type="Gene3D" id="2.40.440.10">
    <property type="entry name" value="L,D-transpeptidase catalytic domain-like"/>
    <property type="match status" value="1"/>
</dbReference>
<dbReference type="GO" id="GO:0018104">
    <property type="term" value="P:peptidoglycan-protein cross-linking"/>
    <property type="evidence" value="ECO:0007669"/>
    <property type="project" value="TreeGrafter"/>
</dbReference>
<organism evidence="8 9">
    <name type="scientific">Loigolactobacillus backii</name>
    <dbReference type="NCBI Taxonomy" id="375175"/>
    <lineage>
        <taxon>Bacteria</taxon>
        <taxon>Bacillati</taxon>
        <taxon>Bacillota</taxon>
        <taxon>Bacilli</taxon>
        <taxon>Lactobacillales</taxon>
        <taxon>Lactobacillaceae</taxon>
        <taxon>Loigolactobacillus</taxon>
    </lineage>
</organism>